<comment type="caution">
    <text evidence="2">The sequence shown here is derived from an EMBL/GenBank/DDBJ whole genome shotgun (WGS) entry which is preliminary data.</text>
</comment>
<protein>
    <submittedName>
        <fullName evidence="2">Uncharacterized protein</fullName>
    </submittedName>
</protein>
<accession>K0TMF6</accession>
<feature type="region of interest" description="Disordered" evidence="1">
    <location>
        <begin position="215"/>
        <end position="257"/>
    </location>
</feature>
<feature type="non-terminal residue" evidence="2">
    <location>
        <position position="1"/>
    </location>
</feature>
<name>K0TMF6_THAOC</name>
<feature type="compositionally biased region" description="Pro residues" evidence="1">
    <location>
        <begin position="129"/>
        <end position="148"/>
    </location>
</feature>
<dbReference type="Proteomes" id="UP000266841">
    <property type="component" value="Unassembled WGS sequence"/>
</dbReference>
<dbReference type="AlphaFoldDB" id="K0TMF6"/>
<feature type="region of interest" description="Disordered" evidence="1">
    <location>
        <begin position="1"/>
        <end position="148"/>
    </location>
</feature>
<evidence type="ECO:0000313" key="2">
    <source>
        <dbReference type="EMBL" id="EJK72657.1"/>
    </source>
</evidence>
<feature type="compositionally biased region" description="Basic residues" evidence="1">
    <location>
        <begin position="110"/>
        <end position="120"/>
    </location>
</feature>
<organism evidence="2 3">
    <name type="scientific">Thalassiosira oceanica</name>
    <name type="common">Marine diatom</name>
    <dbReference type="NCBI Taxonomy" id="159749"/>
    <lineage>
        <taxon>Eukaryota</taxon>
        <taxon>Sar</taxon>
        <taxon>Stramenopiles</taxon>
        <taxon>Ochrophyta</taxon>
        <taxon>Bacillariophyta</taxon>
        <taxon>Coscinodiscophyceae</taxon>
        <taxon>Thalassiosirophycidae</taxon>
        <taxon>Thalassiosirales</taxon>
        <taxon>Thalassiosiraceae</taxon>
        <taxon>Thalassiosira</taxon>
    </lineage>
</organism>
<proteinExistence type="predicted"/>
<keyword evidence="3" id="KW-1185">Reference proteome</keyword>
<gene>
    <name evidence="2" type="ORF">THAOC_05791</name>
</gene>
<evidence type="ECO:0000256" key="1">
    <source>
        <dbReference type="SAM" id="MobiDB-lite"/>
    </source>
</evidence>
<sequence>LDKQGRGWGNDLRLGAGTAPADPRPPRRPPAPEPVSQSGGRLGRVQEDEGAFGRYGAVKVVGSTRRRDLEDEDDPSRRGRVASPEKRALRAARPAETPPWATPQVGPLTARRRSHGRRPGSARVGPSIDTPPPEIPLSPLTCPPPSRSIPPIRYIMLQRYPRGELLRRSLPGDHRNQKRWPRPLLLPFRRDSFGSRIDLAPPFLALDRGALSLHRTTGRGELGGPVPASSARGTSPRPFPPAARPPGERAKTTSIRS</sequence>
<reference evidence="2 3" key="1">
    <citation type="journal article" date="2012" name="Genome Biol.">
        <title>Genome and low-iron response of an oceanic diatom adapted to chronic iron limitation.</title>
        <authorList>
            <person name="Lommer M."/>
            <person name="Specht M."/>
            <person name="Roy A.S."/>
            <person name="Kraemer L."/>
            <person name="Andreson R."/>
            <person name="Gutowska M.A."/>
            <person name="Wolf J."/>
            <person name="Bergner S.V."/>
            <person name="Schilhabel M.B."/>
            <person name="Klostermeier U.C."/>
            <person name="Beiko R.G."/>
            <person name="Rosenstiel P."/>
            <person name="Hippler M."/>
            <person name="Laroche J."/>
        </authorList>
    </citation>
    <scope>NUCLEOTIDE SEQUENCE [LARGE SCALE GENOMIC DNA]</scope>
    <source>
        <strain evidence="2 3">CCMP1005</strain>
    </source>
</reference>
<evidence type="ECO:0000313" key="3">
    <source>
        <dbReference type="Proteomes" id="UP000266841"/>
    </source>
</evidence>
<dbReference type="EMBL" id="AGNL01005511">
    <property type="protein sequence ID" value="EJK72657.1"/>
    <property type="molecule type" value="Genomic_DNA"/>
</dbReference>